<dbReference type="PANTHER" id="PTHR10859">
    <property type="entry name" value="GLYCOSYL TRANSFERASE"/>
    <property type="match status" value="1"/>
</dbReference>
<evidence type="ECO:0000256" key="4">
    <source>
        <dbReference type="ARBA" id="ARBA00012583"/>
    </source>
</evidence>
<keyword evidence="7 13" id="KW-0812">Transmembrane</keyword>
<dbReference type="GO" id="GO:0006487">
    <property type="term" value="P:protein N-linked glycosylation"/>
    <property type="evidence" value="ECO:0007669"/>
    <property type="project" value="TreeGrafter"/>
</dbReference>
<dbReference type="GO" id="GO:0005789">
    <property type="term" value="C:endoplasmic reticulum membrane"/>
    <property type="evidence" value="ECO:0007669"/>
    <property type="project" value="UniProtKB-SubCell"/>
</dbReference>
<feature type="transmembrane region" description="Helical" evidence="13">
    <location>
        <begin position="22"/>
        <end position="44"/>
    </location>
</feature>
<keyword evidence="10 13" id="KW-1133">Transmembrane helix</keyword>
<organism evidence="15 16">
    <name type="scientific">[Candida] subhashii</name>
    <dbReference type="NCBI Taxonomy" id="561895"/>
    <lineage>
        <taxon>Eukaryota</taxon>
        <taxon>Fungi</taxon>
        <taxon>Dikarya</taxon>
        <taxon>Ascomycota</taxon>
        <taxon>Saccharomycotina</taxon>
        <taxon>Pichiomycetes</taxon>
        <taxon>Debaryomycetaceae</taxon>
        <taxon>Spathaspora</taxon>
    </lineage>
</organism>
<dbReference type="RefSeq" id="XP_049263535.1">
    <property type="nucleotide sequence ID" value="XM_049407050.1"/>
</dbReference>
<evidence type="ECO:0000256" key="13">
    <source>
        <dbReference type="SAM" id="Phobius"/>
    </source>
</evidence>
<evidence type="ECO:0000259" key="14">
    <source>
        <dbReference type="Pfam" id="PF00535"/>
    </source>
</evidence>
<evidence type="ECO:0000256" key="9">
    <source>
        <dbReference type="ARBA" id="ARBA00022968"/>
    </source>
</evidence>
<dbReference type="EC" id="2.4.1.117" evidence="4"/>
<comment type="subcellular location">
    <subcellularLocation>
        <location evidence="1">Endoplasmic reticulum membrane</location>
        <topology evidence="1">Single-pass membrane protein</topology>
    </subcellularLocation>
</comment>
<protein>
    <recommendedName>
        <fullName evidence="4">dolichyl-phosphate beta-glucosyltransferase</fullName>
        <ecNumber evidence="4">2.4.1.117</ecNumber>
    </recommendedName>
</protein>
<evidence type="ECO:0000313" key="16">
    <source>
        <dbReference type="Proteomes" id="UP000694255"/>
    </source>
</evidence>
<dbReference type="PANTHER" id="PTHR10859:SF91">
    <property type="entry name" value="DOLICHYL-PHOSPHATE BETA-GLUCOSYLTRANSFERASE"/>
    <property type="match status" value="1"/>
</dbReference>
<dbReference type="InterPro" id="IPR001173">
    <property type="entry name" value="Glyco_trans_2-like"/>
</dbReference>
<keyword evidence="16" id="KW-1185">Reference proteome</keyword>
<keyword evidence="8" id="KW-0256">Endoplasmic reticulum</keyword>
<evidence type="ECO:0000256" key="1">
    <source>
        <dbReference type="ARBA" id="ARBA00004389"/>
    </source>
</evidence>
<reference evidence="15 16" key="1">
    <citation type="journal article" date="2021" name="DNA Res.">
        <title>Genome analysis of Candida subhashii reveals its hybrid nature and dual mitochondrial genome conformations.</title>
        <authorList>
            <person name="Mixao V."/>
            <person name="Hegedusova E."/>
            <person name="Saus E."/>
            <person name="Pryszcz L.P."/>
            <person name="Cillingova A."/>
            <person name="Nosek J."/>
            <person name="Gabaldon T."/>
        </authorList>
    </citation>
    <scope>NUCLEOTIDE SEQUENCE [LARGE SCALE GENOMIC DNA]</scope>
    <source>
        <strain evidence="15 16">CBS 10753</strain>
    </source>
</reference>
<keyword evidence="5" id="KW-0328">Glycosyltransferase</keyword>
<name>A0A8J5UI00_9ASCO</name>
<dbReference type="OrthoDB" id="3784at2759"/>
<feature type="domain" description="Glycosyltransferase 2-like" evidence="14">
    <location>
        <begin position="88"/>
        <end position="268"/>
    </location>
</feature>
<comment type="pathway">
    <text evidence="2">Protein modification; protein glycosylation.</text>
</comment>
<comment type="caution">
    <text evidence="15">The sequence shown here is derived from an EMBL/GenBank/DDBJ whole genome shotgun (WGS) entry which is preliminary data.</text>
</comment>
<dbReference type="CDD" id="cd04188">
    <property type="entry name" value="DPG_synthase"/>
    <property type="match status" value="1"/>
</dbReference>
<sequence length="346" mass="39815">MLPSHSNKMFAATNDILEANTMLFYLIGLALLGFTLVYTIVLAFSRTPRLPLPTEDTYVTNDEKGERHDLPPRITTSSKYKDYDIDISLIIPCYNERKRLGKMLDESVEYLEKNHQGRYEILIVDDNSKDGTRDYAIEKATELGLPPHIMRVVNLLRRRGKGGGVCHGLLHARGKYSIFADADGATKFSDINQFIEFMDDAQNKEPSIAIGSRRAVLAEEEAVVKRSLIRRFMMLGLHTLVFVFGIREVDDTQCGFKMFNFEAVKRIFPHLHNEKWIFDFEVLLLGEYQSMRRKEIPVNWQEMDGSKIDLARDSIEMAKDLIVTRLAYMMKIYKLDECGQLKKARA</sequence>
<evidence type="ECO:0000256" key="3">
    <source>
        <dbReference type="ARBA" id="ARBA00006739"/>
    </source>
</evidence>
<dbReference type="Proteomes" id="UP000694255">
    <property type="component" value="Unassembled WGS sequence"/>
</dbReference>
<evidence type="ECO:0000256" key="12">
    <source>
        <dbReference type="ARBA" id="ARBA00045097"/>
    </source>
</evidence>
<evidence type="ECO:0000256" key="8">
    <source>
        <dbReference type="ARBA" id="ARBA00022824"/>
    </source>
</evidence>
<evidence type="ECO:0000256" key="10">
    <source>
        <dbReference type="ARBA" id="ARBA00022989"/>
    </source>
</evidence>
<dbReference type="GeneID" id="73470018"/>
<keyword evidence="6" id="KW-0808">Transferase</keyword>
<evidence type="ECO:0000256" key="7">
    <source>
        <dbReference type="ARBA" id="ARBA00022692"/>
    </source>
</evidence>
<dbReference type="GO" id="GO:0004581">
    <property type="term" value="F:dolichyl-phosphate beta-glucosyltransferase activity"/>
    <property type="evidence" value="ECO:0007669"/>
    <property type="project" value="UniProtKB-EC"/>
</dbReference>
<comment type="similarity">
    <text evidence="3">Belongs to the glycosyltransferase 2 family.</text>
</comment>
<accession>A0A8J5UI00</accession>
<keyword evidence="11 13" id="KW-0472">Membrane</keyword>
<dbReference type="InterPro" id="IPR035518">
    <property type="entry name" value="DPG_synthase"/>
</dbReference>
<evidence type="ECO:0000256" key="2">
    <source>
        <dbReference type="ARBA" id="ARBA00004922"/>
    </source>
</evidence>
<dbReference type="AlphaFoldDB" id="A0A8J5UI00"/>
<evidence type="ECO:0000256" key="11">
    <source>
        <dbReference type="ARBA" id="ARBA00023136"/>
    </source>
</evidence>
<evidence type="ECO:0000256" key="6">
    <source>
        <dbReference type="ARBA" id="ARBA00022679"/>
    </source>
</evidence>
<keyword evidence="9" id="KW-0735">Signal-anchor</keyword>
<comment type="catalytic activity">
    <reaction evidence="12">
        <text>a di-trans,poly-cis-dolichyl phosphate + UDP-alpha-D-glucose = a di-trans,poly-cis-dolichyl beta-D-glucosyl phosphate + UDP</text>
        <dbReference type="Rhea" id="RHEA:15401"/>
        <dbReference type="Rhea" id="RHEA-COMP:19498"/>
        <dbReference type="Rhea" id="RHEA-COMP:19502"/>
        <dbReference type="ChEBI" id="CHEBI:57525"/>
        <dbReference type="ChEBI" id="CHEBI:57683"/>
        <dbReference type="ChEBI" id="CHEBI:58223"/>
        <dbReference type="ChEBI" id="CHEBI:58885"/>
        <dbReference type="EC" id="2.4.1.117"/>
    </reaction>
    <physiologicalReaction direction="left-to-right" evidence="12">
        <dbReference type="Rhea" id="RHEA:15402"/>
    </physiologicalReaction>
</comment>
<dbReference type="Pfam" id="PF00535">
    <property type="entry name" value="Glycos_transf_2"/>
    <property type="match status" value="1"/>
</dbReference>
<dbReference type="EMBL" id="JAGSYN010000141">
    <property type="protein sequence ID" value="KAG7663303.1"/>
    <property type="molecule type" value="Genomic_DNA"/>
</dbReference>
<proteinExistence type="inferred from homology"/>
<evidence type="ECO:0000313" key="15">
    <source>
        <dbReference type="EMBL" id="KAG7663303.1"/>
    </source>
</evidence>
<gene>
    <name evidence="15" type="ORF">J8A68_003217</name>
</gene>
<evidence type="ECO:0000256" key="5">
    <source>
        <dbReference type="ARBA" id="ARBA00022676"/>
    </source>
</evidence>